<dbReference type="AlphaFoldDB" id="D7KBU5"/>
<evidence type="ECO:0000259" key="2">
    <source>
        <dbReference type="Pfam" id="PF13456"/>
    </source>
</evidence>
<dbReference type="Pfam" id="PF13456">
    <property type="entry name" value="RVT_3"/>
    <property type="match status" value="1"/>
</dbReference>
<dbReference type="SUPFAM" id="SSF53098">
    <property type="entry name" value="Ribonuclease H-like"/>
    <property type="match status" value="1"/>
</dbReference>
<name>D7KBU5_ARALL</name>
<feature type="domain" description="RNase H type-1" evidence="2">
    <location>
        <begin position="53"/>
        <end position="168"/>
    </location>
</feature>
<accession>D7KBU5</accession>
<dbReference type="Gramene" id="fgenesh1_pg.C_scaffold_1002484">
    <property type="protein sequence ID" value="fgenesh1_pg.C_scaffold_1002484"/>
    <property type="gene ID" value="fgenesh1_pg.C_scaffold_1002484"/>
</dbReference>
<dbReference type="GO" id="GO:0004523">
    <property type="term" value="F:RNA-DNA hybrid ribonuclease activity"/>
    <property type="evidence" value="ECO:0007669"/>
    <property type="project" value="InterPro"/>
</dbReference>
<organism evidence="4">
    <name type="scientific">Arabidopsis lyrata subsp. lyrata</name>
    <name type="common">Lyre-leaved rock-cress</name>
    <dbReference type="NCBI Taxonomy" id="81972"/>
    <lineage>
        <taxon>Eukaryota</taxon>
        <taxon>Viridiplantae</taxon>
        <taxon>Streptophyta</taxon>
        <taxon>Embryophyta</taxon>
        <taxon>Tracheophyta</taxon>
        <taxon>Spermatophyta</taxon>
        <taxon>Magnoliopsida</taxon>
        <taxon>eudicotyledons</taxon>
        <taxon>Gunneridae</taxon>
        <taxon>Pentapetalae</taxon>
        <taxon>rosids</taxon>
        <taxon>malvids</taxon>
        <taxon>Brassicales</taxon>
        <taxon>Brassicaceae</taxon>
        <taxon>Camelineae</taxon>
        <taxon>Arabidopsis</taxon>
    </lineage>
</organism>
<protein>
    <recommendedName>
        <fullName evidence="2">RNase H type-1 domain-containing protein</fullName>
    </recommendedName>
</protein>
<sequence length="177" mass="20247">MVRLSIITKAVSKIEKEWLESRKAKTDGTPSTTRSSGRAGRWTKPERRWIKCNYDAAHREGNDISGLGWIIRDSHGTFLHCGWGKFQGRVSPEEAECSALIWAIQATWALGYRTVVFEGDNLNLNNTINKDKVDLRLQHYIREIQQWSKCFTATSFTFKHREQNVCADNGEPSIGFI</sequence>
<dbReference type="EMBL" id="GL348713">
    <property type="protein sequence ID" value="EFH69748.1"/>
    <property type="molecule type" value="Genomic_DNA"/>
</dbReference>
<evidence type="ECO:0000313" key="3">
    <source>
        <dbReference type="EMBL" id="EFH69748.1"/>
    </source>
</evidence>
<dbReference type="InterPro" id="IPR052929">
    <property type="entry name" value="RNase_H-like_EbsB-rel"/>
</dbReference>
<dbReference type="eggNOG" id="KOG1075">
    <property type="taxonomic scope" value="Eukaryota"/>
</dbReference>
<dbReference type="HOGENOM" id="CLU_000680_5_2_1"/>
<reference evidence="4" key="1">
    <citation type="journal article" date="2011" name="Nat. Genet.">
        <title>The Arabidopsis lyrata genome sequence and the basis of rapid genome size change.</title>
        <authorList>
            <person name="Hu T.T."/>
            <person name="Pattyn P."/>
            <person name="Bakker E.G."/>
            <person name="Cao J."/>
            <person name="Cheng J.-F."/>
            <person name="Clark R.M."/>
            <person name="Fahlgren N."/>
            <person name="Fawcett J.A."/>
            <person name="Grimwood J."/>
            <person name="Gundlach H."/>
            <person name="Haberer G."/>
            <person name="Hollister J.D."/>
            <person name="Ossowski S."/>
            <person name="Ottilar R.P."/>
            <person name="Salamov A.A."/>
            <person name="Schneeberger K."/>
            <person name="Spannagl M."/>
            <person name="Wang X."/>
            <person name="Yang L."/>
            <person name="Nasrallah M.E."/>
            <person name="Bergelson J."/>
            <person name="Carrington J.C."/>
            <person name="Gaut B.S."/>
            <person name="Schmutz J."/>
            <person name="Mayer K.F.X."/>
            <person name="Van de Peer Y."/>
            <person name="Grigoriev I.V."/>
            <person name="Nordborg M."/>
            <person name="Weigel D."/>
            <person name="Guo Y.-L."/>
        </authorList>
    </citation>
    <scope>NUCLEOTIDE SEQUENCE [LARGE SCALE GENOMIC DNA]</scope>
    <source>
        <strain evidence="4">cv. MN47</strain>
    </source>
</reference>
<proteinExistence type="predicted"/>
<dbReference type="Proteomes" id="UP000008694">
    <property type="component" value="Unassembled WGS sequence"/>
</dbReference>
<dbReference type="PANTHER" id="PTHR47074">
    <property type="entry name" value="BNAC02G40300D PROTEIN"/>
    <property type="match status" value="1"/>
</dbReference>
<dbReference type="InterPro" id="IPR044730">
    <property type="entry name" value="RNase_H-like_dom_plant"/>
</dbReference>
<dbReference type="Gene3D" id="3.30.420.10">
    <property type="entry name" value="Ribonuclease H-like superfamily/Ribonuclease H"/>
    <property type="match status" value="1"/>
</dbReference>
<gene>
    <name evidence="3" type="ORF">ARALYDRAFT_335919</name>
</gene>
<dbReference type="PANTHER" id="PTHR47074:SF78">
    <property type="entry name" value="GB|AAF30348.1-RELATED"/>
    <property type="match status" value="1"/>
</dbReference>
<dbReference type="InterPro" id="IPR002156">
    <property type="entry name" value="RNaseH_domain"/>
</dbReference>
<dbReference type="InterPro" id="IPR012337">
    <property type="entry name" value="RNaseH-like_sf"/>
</dbReference>
<dbReference type="CDD" id="cd06222">
    <property type="entry name" value="RNase_H_like"/>
    <property type="match status" value="1"/>
</dbReference>
<feature type="region of interest" description="Disordered" evidence="1">
    <location>
        <begin position="22"/>
        <end position="42"/>
    </location>
</feature>
<evidence type="ECO:0000313" key="4">
    <source>
        <dbReference type="Proteomes" id="UP000008694"/>
    </source>
</evidence>
<dbReference type="InterPro" id="IPR036397">
    <property type="entry name" value="RNaseH_sf"/>
</dbReference>
<evidence type="ECO:0000256" key="1">
    <source>
        <dbReference type="SAM" id="MobiDB-lite"/>
    </source>
</evidence>
<dbReference type="GO" id="GO:0003676">
    <property type="term" value="F:nucleic acid binding"/>
    <property type="evidence" value="ECO:0007669"/>
    <property type="project" value="InterPro"/>
</dbReference>
<keyword evidence="4" id="KW-1185">Reference proteome</keyword>